<evidence type="ECO:0000313" key="1">
    <source>
        <dbReference type="EMBL" id="SVC26942.1"/>
    </source>
</evidence>
<proteinExistence type="predicted"/>
<name>A0A382KUP7_9ZZZZ</name>
<gene>
    <name evidence="1" type="ORF">METZ01_LOCUS279796</name>
</gene>
<feature type="non-terminal residue" evidence="1">
    <location>
        <position position="165"/>
    </location>
</feature>
<dbReference type="EMBL" id="UINC01082301">
    <property type="protein sequence ID" value="SVC26942.1"/>
    <property type="molecule type" value="Genomic_DNA"/>
</dbReference>
<organism evidence="1">
    <name type="scientific">marine metagenome</name>
    <dbReference type="NCBI Taxonomy" id="408172"/>
    <lineage>
        <taxon>unclassified sequences</taxon>
        <taxon>metagenomes</taxon>
        <taxon>ecological metagenomes</taxon>
    </lineage>
</organism>
<accession>A0A382KUP7</accession>
<reference evidence="1" key="1">
    <citation type="submission" date="2018-05" db="EMBL/GenBank/DDBJ databases">
        <authorList>
            <person name="Lanie J.A."/>
            <person name="Ng W.-L."/>
            <person name="Kazmierczak K.M."/>
            <person name="Andrzejewski T.M."/>
            <person name="Davidsen T.M."/>
            <person name="Wayne K.J."/>
            <person name="Tettelin H."/>
            <person name="Glass J.I."/>
            <person name="Rusch D."/>
            <person name="Podicherti R."/>
            <person name="Tsui H.-C.T."/>
            <person name="Winkler M.E."/>
        </authorList>
    </citation>
    <scope>NUCLEOTIDE SEQUENCE</scope>
</reference>
<dbReference type="AlphaFoldDB" id="A0A382KUP7"/>
<protein>
    <submittedName>
        <fullName evidence="1">Uncharacterized protein</fullName>
    </submittedName>
</protein>
<sequence>MDWNGRPLPWRCSDTDKFAEAIFDLNRCVTISCVSSLPLTSTFSISVVRSFCLLVSFRLTLWLSLRSVLPRLRGDSFSINGSFRNATFPVVSIPATPVTEPVLRSPLLIFLPLLQFLSNQRSSRHVVVVGAKLYQISGVGQERWVEFLPLDAALRYDVVPLCGGP</sequence>